<gene>
    <name evidence="3" type="ORF">INP94_03815</name>
</gene>
<dbReference type="Proteomes" id="UP000595009">
    <property type="component" value="Chromosome"/>
</dbReference>
<feature type="domain" description="DUF6575" evidence="1">
    <location>
        <begin position="4"/>
        <end position="189"/>
    </location>
</feature>
<accession>A0A7M1NYI2</accession>
<evidence type="ECO:0000259" key="2">
    <source>
        <dbReference type="Pfam" id="PF23871"/>
    </source>
</evidence>
<dbReference type="EMBL" id="CP063120">
    <property type="protein sequence ID" value="QOR18016.1"/>
    <property type="molecule type" value="Genomic_DNA"/>
</dbReference>
<proteinExistence type="predicted"/>
<feature type="domain" description="DUF7226" evidence="2">
    <location>
        <begin position="313"/>
        <end position="415"/>
    </location>
</feature>
<dbReference type="Pfam" id="PF23871">
    <property type="entry name" value="DUF7226"/>
    <property type="match status" value="1"/>
</dbReference>
<dbReference type="InterPro" id="IPR046482">
    <property type="entry name" value="DUF6575"/>
</dbReference>
<sequence>MRKILFLETDFGKLFYHNVYAFYGEPVVFTAFNEYRHFFFCYSLGLDDEQENDLWLIMPISEEKKNRLEQKDIPVIKMMKGDDCEKIKLLKLNVDTGEKEENWISTRNYPYLMPDDTIYISENINWDDTRSHTHKIRVAANNLTNTKLNEITILFSNLIKSIFSKNNVNINLFPQDAIHGSFVFRVKTKCEGNALQENKEKSYSDLLSFNDKHKFKEILNNKHIDVKSTWKLLNLIKSYDSVIQFIDESSTVKLLNINSELAGELLNLVDSKLDTYLDSTMVPQANDIYKVKKYLDILKSDNVVALDKLGVTSERQISYYRDACYLLGLINERYNYLTPIGNRITEIQEENEWLKILRVQFENSECGYLWMKNQGVNSILDIDPNSATQYLLDNANGLSEDTAKRRASTLKRWVNVFKTIQ</sequence>
<evidence type="ECO:0000313" key="4">
    <source>
        <dbReference type="Proteomes" id="UP000595009"/>
    </source>
</evidence>
<dbReference type="RefSeq" id="WP_197544074.1">
    <property type="nucleotide sequence ID" value="NZ_CP063120.1"/>
</dbReference>
<reference evidence="3 4" key="1">
    <citation type="submission" date="2020-10" db="EMBL/GenBank/DDBJ databases">
        <title>Genomic diversity and antimicrobial resistance of Haemophilus colonising the airways of young children with cystic fibrosis.</title>
        <authorList>
            <person name="Watts S.C."/>
            <person name="Judd L.M."/>
            <person name="Carzino R."/>
            <person name="Ranganathan S."/>
            <person name="Holt K.E."/>
        </authorList>
    </citation>
    <scope>NUCLEOTIDE SEQUENCE [LARGE SCALE GENOMIC DNA]</scope>
    <source>
        <strain evidence="3 4">M1C137_2</strain>
    </source>
</reference>
<dbReference type="AlphaFoldDB" id="A0A7M1NYI2"/>
<evidence type="ECO:0000259" key="1">
    <source>
        <dbReference type="Pfam" id="PF20215"/>
    </source>
</evidence>
<organism evidence="3 4">
    <name type="scientific">Haemophilus parainfluenzae</name>
    <dbReference type="NCBI Taxonomy" id="729"/>
    <lineage>
        <taxon>Bacteria</taxon>
        <taxon>Pseudomonadati</taxon>
        <taxon>Pseudomonadota</taxon>
        <taxon>Gammaproteobacteria</taxon>
        <taxon>Pasteurellales</taxon>
        <taxon>Pasteurellaceae</taxon>
        <taxon>Haemophilus</taxon>
    </lineage>
</organism>
<name>A0A7M1NYI2_HAEPA</name>
<evidence type="ECO:0000313" key="3">
    <source>
        <dbReference type="EMBL" id="QOR18016.1"/>
    </source>
</evidence>
<protein>
    <submittedName>
        <fullName evidence="3">Uncharacterized protein</fullName>
    </submittedName>
</protein>
<dbReference type="Pfam" id="PF20215">
    <property type="entry name" value="DUF6575"/>
    <property type="match status" value="1"/>
</dbReference>
<dbReference type="InterPro" id="IPR055650">
    <property type="entry name" value="DUF7226"/>
</dbReference>